<protein>
    <submittedName>
        <fullName evidence="1">Uncharacterized protein</fullName>
    </submittedName>
</protein>
<evidence type="ECO:0000313" key="1">
    <source>
        <dbReference type="EMBL" id="KKN76060.1"/>
    </source>
</evidence>
<sequence length="64" mass="7048">MVTADELLRRSSRAICGALEREVVVRPKNIAAAKAALRKRGLRIVGTSEEKDRIWFVSRGGGLL</sequence>
<proteinExistence type="predicted"/>
<comment type="caution">
    <text evidence="1">The sequence shown here is derived from an EMBL/GenBank/DDBJ whole genome shotgun (WGS) entry which is preliminary data.</text>
</comment>
<reference evidence="1" key="1">
    <citation type="journal article" date="2015" name="Nature">
        <title>Complex archaea that bridge the gap between prokaryotes and eukaryotes.</title>
        <authorList>
            <person name="Spang A."/>
            <person name="Saw J.H."/>
            <person name="Jorgensen S.L."/>
            <person name="Zaremba-Niedzwiedzka K."/>
            <person name="Martijn J."/>
            <person name="Lind A.E."/>
            <person name="van Eijk R."/>
            <person name="Schleper C."/>
            <person name="Guy L."/>
            <person name="Ettema T.J."/>
        </authorList>
    </citation>
    <scope>NUCLEOTIDE SEQUENCE</scope>
</reference>
<organism evidence="1">
    <name type="scientific">marine sediment metagenome</name>
    <dbReference type="NCBI Taxonomy" id="412755"/>
    <lineage>
        <taxon>unclassified sequences</taxon>
        <taxon>metagenomes</taxon>
        <taxon>ecological metagenomes</taxon>
    </lineage>
</organism>
<dbReference type="AlphaFoldDB" id="A0A0F9T472"/>
<dbReference type="EMBL" id="LAZR01000300">
    <property type="protein sequence ID" value="KKN76060.1"/>
    <property type="molecule type" value="Genomic_DNA"/>
</dbReference>
<gene>
    <name evidence="1" type="ORF">LCGC14_0374500</name>
</gene>
<accession>A0A0F9T472</accession>
<name>A0A0F9T472_9ZZZZ</name>